<dbReference type="AlphaFoldDB" id="A0A0F9VVM8"/>
<proteinExistence type="predicted"/>
<organism evidence="1">
    <name type="scientific">marine sediment metagenome</name>
    <dbReference type="NCBI Taxonomy" id="412755"/>
    <lineage>
        <taxon>unclassified sequences</taxon>
        <taxon>metagenomes</taxon>
        <taxon>ecological metagenomes</taxon>
    </lineage>
</organism>
<comment type="caution">
    <text evidence="1">The sequence shown here is derived from an EMBL/GenBank/DDBJ whole genome shotgun (WGS) entry which is preliminary data.</text>
</comment>
<protein>
    <submittedName>
        <fullName evidence="1">Uncharacterized protein</fullName>
    </submittedName>
</protein>
<sequence>MGDLRIKFMILTLKLLNQICIQTRTVSEFNTTLHAKSIQLQDDLKKEIK</sequence>
<reference evidence="1" key="1">
    <citation type="journal article" date="2015" name="Nature">
        <title>Complex archaea that bridge the gap between prokaryotes and eukaryotes.</title>
        <authorList>
            <person name="Spang A."/>
            <person name="Saw J.H."/>
            <person name="Jorgensen S.L."/>
            <person name="Zaremba-Niedzwiedzka K."/>
            <person name="Martijn J."/>
            <person name="Lind A.E."/>
            <person name="van Eijk R."/>
            <person name="Schleper C."/>
            <person name="Guy L."/>
            <person name="Ettema T.J."/>
        </authorList>
    </citation>
    <scope>NUCLEOTIDE SEQUENCE</scope>
</reference>
<accession>A0A0F9VVM8</accession>
<name>A0A0F9VVM8_9ZZZZ</name>
<dbReference type="EMBL" id="LAZR01000277">
    <property type="protein sequence ID" value="KKN77501.1"/>
    <property type="molecule type" value="Genomic_DNA"/>
</dbReference>
<gene>
    <name evidence="1" type="ORF">LCGC14_0359160</name>
</gene>
<evidence type="ECO:0000313" key="1">
    <source>
        <dbReference type="EMBL" id="KKN77501.1"/>
    </source>
</evidence>